<sequence length="99" mass="12027">MRFTFEISKLALNDLDEIWKYTAQQWSKQQANKYYKEIFQLINEICNNSELGKSIDEVKKGHRRINVKSHMIVYKIVNEKIYIDRILHQKMDIEKHLIE</sequence>
<dbReference type="PIRSF" id="PIRSF029218">
    <property type="entry name" value="ParE"/>
    <property type="match status" value="1"/>
</dbReference>
<protein>
    <recommendedName>
        <fullName evidence="3">Toxin</fullName>
    </recommendedName>
</protein>
<accession>A0A9D7XEJ2</accession>
<organism evidence="4 5">
    <name type="scientific">Candidatus Defluviibacterium haderslevense</name>
    <dbReference type="NCBI Taxonomy" id="2981993"/>
    <lineage>
        <taxon>Bacteria</taxon>
        <taxon>Pseudomonadati</taxon>
        <taxon>Bacteroidota</taxon>
        <taxon>Saprospiria</taxon>
        <taxon>Saprospirales</taxon>
        <taxon>Saprospiraceae</taxon>
        <taxon>Candidatus Defluviibacterium</taxon>
    </lineage>
</organism>
<keyword evidence="2" id="KW-1277">Toxin-antitoxin system</keyword>
<evidence type="ECO:0000256" key="1">
    <source>
        <dbReference type="ARBA" id="ARBA00006226"/>
    </source>
</evidence>
<evidence type="ECO:0000256" key="3">
    <source>
        <dbReference type="PIRNR" id="PIRNR029218"/>
    </source>
</evidence>
<dbReference type="AlphaFoldDB" id="A0A9D7XEJ2"/>
<reference evidence="4 5" key="1">
    <citation type="submission" date="2020-10" db="EMBL/GenBank/DDBJ databases">
        <title>Connecting structure to function with the recovery of over 1000 high-quality activated sludge metagenome-assembled genomes encoding full-length rRNA genes using long-read sequencing.</title>
        <authorList>
            <person name="Singleton C.M."/>
            <person name="Petriglieri F."/>
            <person name="Kristensen J.M."/>
            <person name="Kirkegaard R.H."/>
            <person name="Michaelsen T.Y."/>
            <person name="Andersen M.H."/>
            <person name="Karst S.M."/>
            <person name="Dueholm M.S."/>
            <person name="Nielsen P.H."/>
            <person name="Albertsen M."/>
        </authorList>
    </citation>
    <scope>NUCLEOTIDE SEQUENCE [LARGE SCALE GENOMIC DNA]</scope>
    <source>
        <strain evidence="4">Ribe_18-Q3-R11-54_BAT3C.373</strain>
    </source>
</reference>
<dbReference type="SUPFAM" id="SSF143011">
    <property type="entry name" value="RelE-like"/>
    <property type="match status" value="1"/>
</dbReference>
<proteinExistence type="inferred from homology"/>
<comment type="similarity">
    <text evidence="1 3">Belongs to the RelE toxin family.</text>
</comment>
<dbReference type="InterPro" id="IPR035093">
    <property type="entry name" value="RelE/ParE_toxin_dom_sf"/>
</dbReference>
<dbReference type="InterPro" id="IPR007712">
    <property type="entry name" value="RelE/ParE_toxin"/>
</dbReference>
<dbReference type="PANTHER" id="PTHR33755:SF9">
    <property type="entry name" value="TOXIN PARE1"/>
    <property type="match status" value="1"/>
</dbReference>
<gene>
    <name evidence="4" type="ORF">IPO85_16875</name>
</gene>
<dbReference type="Gene3D" id="3.30.2310.20">
    <property type="entry name" value="RelE-like"/>
    <property type="match status" value="1"/>
</dbReference>
<comment type="caution">
    <text evidence="4">The sequence shown here is derived from an EMBL/GenBank/DDBJ whole genome shotgun (WGS) entry which is preliminary data.</text>
</comment>
<dbReference type="InterPro" id="IPR051803">
    <property type="entry name" value="TA_system_RelE-like_toxin"/>
</dbReference>
<evidence type="ECO:0000313" key="5">
    <source>
        <dbReference type="Proteomes" id="UP000808349"/>
    </source>
</evidence>
<dbReference type="Pfam" id="PF05016">
    <property type="entry name" value="ParE_toxin"/>
    <property type="match status" value="1"/>
</dbReference>
<dbReference type="Proteomes" id="UP000808349">
    <property type="component" value="Unassembled WGS sequence"/>
</dbReference>
<dbReference type="PANTHER" id="PTHR33755">
    <property type="entry name" value="TOXIN PARE1-RELATED"/>
    <property type="match status" value="1"/>
</dbReference>
<evidence type="ECO:0000313" key="4">
    <source>
        <dbReference type="EMBL" id="MBK9719154.1"/>
    </source>
</evidence>
<dbReference type="EMBL" id="JADKFW010000016">
    <property type="protein sequence ID" value="MBK9719154.1"/>
    <property type="molecule type" value="Genomic_DNA"/>
</dbReference>
<dbReference type="InterPro" id="IPR028344">
    <property type="entry name" value="ParE1/4"/>
</dbReference>
<name>A0A9D7XEJ2_9BACT</name>
<evidence type="ECO:0000256" key="2">
    <source>
        <dbReference type="ARBA" id="ARBA00022649"/>
    </source>
</evidence>